<protein>
    <submittedName>
        <fullName evidence="1">Uncharacterized protein</fullName>
    </submittedName>
</protein>
<name>A0A6J7WK28_9CAUD</name>
<dbReference type="EMBL" id="LR798262">
    <property type="protein sequence ID" value="CAB5218371.1"/>
    <property type="molecule type" value="Genomic_DNA"/>
</dbReference>
<accession>A0A6J7WK28</accession>
<proteinExistence type="predicted"/>
<organism evidence="1">
    <name type="scientific">uncultured Caudovirales phage</name>
    <dbReference type="NCBI Taxonomy" id="2100421"/>
    <lineage>
        <taxon>Viruses</taxon>
        <taxon>Duplodnaviria</taxon>
        <taxon>Heunggongvirae</taxon>
        <taxon>Uroviricota</taxon>
        <taxon>Caudoviricetes</taxon>
        <taxon>Peduoviridae</taxon>
        <taxon>Maltschvirus</taxon>
        <taxon>Maltschvirus maltsch</taxon>
    </lineage>
</organism>
<sequence length="110" mass="12964">MIILKEQNTSQTFKFIPRYYTGVNLRLVNESSGQVYSYNVSPERIGYYHQITHIVDTKEGNFYALTIFDDDANVVYKDKVFCTNQEIADYTINKDEYVEKSSDNEFIIYE</sequence>
<gene>
    <name evidence="1" type="ORF">UFOVP211_9</name>
</gene>
<evidence type="ECO:0000313" key="1">
    <source>
        <dbReference type="EMBL" id="CAB5218371.1"/>
    </source>
</evidence>
<reference evidence="1" key="1">
    <citation type="submission" date="2020-05" db="EMBL/GenBank/DDBJ databases">
        <authorList>
            <person name="Chiriac C."/>
            <person name="Salcher M."/>
            <person name="Ghai R."/>
            <person name="Kavagutti S V."/>
        </authorList>
    </citation>
    <scope>NUCLEOTIDE SEQUENCE</scope>
</reference>